<dbReference type="Pfam" id="PF01565">
    <property type="entry name" value="FAD_binding_4"/>
    <property type="match status" value="1"/>
</dbReference>
<dbReference type="Pfam" id="PF08031">
    <property type="entry name" value="BBE"/>
    <property type="match status" value="1"/>
</dbReference>
<name>A0ABR0J1U3_9EURO</name>
<evidence type="ECO:0000256" key="5">
    <source>
        <dbReference type="ARBA" id="ARBA00023002"/>
    </source>
</evidence>
<comment type="caution">
    <text evidence="7">The sequence shown here is derived from an EMBL/GenBank/DDBJ whole genome shotgun (WGS) entry which is preliminary data.</text>
</comment>
<evidence type="ECO:0000256" key="1">
    <source>
        <dbReference type="ARBA" id="ARBA00001974"/>
    </source>
</evidence>
<evidence type="ECO:0000256" key="3">
    <source>
        <dbReference type="ARBA" id="ARBA00022630"/>
    </source>
</evidence>
<dbReference type="EMBL" id="JAVRRF010000023">
    <property type="protein sequence ID" value="KAK5054347.1"/>
    <property type="molecule type" value="Genomic_DNA"/>
</dbReference>
<dbReference type="PANTHER" id="PTHR42973:SF39">
    <property type="entry name" value="FAD-BINDING PCMH-TYPE DOMAIN-CONTAINING PROTEIN"/>
    <property type="match status" value="1"/>
</dbReference>
<comment type="similarity">
    <text evidence="2">Belongs to the oxygen-dependent FAD-linked oxidoreductase family.</text>
</comment>
<evidence type="ECO:0000313" key="7">
    <source>
        <dbReference type="EMBL" id="KAK5054347.1"/>
    </source>
</evidence>
<dbReference type="InterPro" id="IPR016169">
    <property type="entry name" value="FAD-bd_PCMH_sub2"/>
</dbReference>
<sequence length="612" mass="65959">MDNFQPSTNTTLELRLPIKQVVMVTTWISAIFMALFPPQTINSALQPYCKPVPGSSDWPSQSAWQALNASISGRLMVPIPPGQVCQQNSSFYNAAACGNVYQEWSNSSWHASDPFTSDYNDEACLPSDLAPCSAAAYPAYVINATDVSHVQAGVAFAKKTGVRLIVKGTGHDISGRSSGPQALSIWMHNIRGINVTLGDPRAKSYGGVAAVTIAAGMRMREIYAAAAEHNITVVGGGDVDVGIGGWITGGGHSPLSSKYGLGADQVLEMEVVTANGSHLTINETSYPGLFWAMRGGGGSTFAVMISVTVRAYPSIGATWYAYSYNTTANTDTFWSLLTFFHGQLPTLSDNGVMGYYYAFPDSSAATPTPQGVIYGIWIVPEKSMQEAKSIIAPMEQTINNNTFGWADEVVLGNYTLYVPDFTSAWMLNTPESVGENLRLGSRLLGRQALETDPATLKKLLKQTTTNPQNAILGSLVAGQGVKNVKIPGGSNAVLVAWRDAYVHFILPRIWPFLNETAKIATTNQLRNVEVAALRGLAPDSGAYVNEADPTEPNWQQTFWGANYPQLLHLKNYWDPTGVFWCIPCVGHGEWVVESDYGVEGGIGQTPGRICKA</sequence>
<keyword evidence="3" id="KW-0285">Flavoprotein</keyword>
<keyword evidence="4" id="KW-0274">FAD</keyword>
<accession>A0ABR0J1U3</accession>
<protein>
    <recommendedName>
        <fullName evidence="6">FAD-binding PCMH-type domain-containing protein</fullName>
    </recommendedName>
</protein>
<dbReference type="InterPro" id="IPR006094">
    <property type="entry name" value="Oxid_FAD_bind_N"/>
</dbReference>
<reference evidence="7 8" key="1">
    <citation type="submission" date="2023-08" db="EMBL/GenBank/DDBJ databases">
        <title>Black Yeasts Isolated from many extreme environments.</title>
        <authorList>
            <person name="Coleine C."/>
            <person name="Stajich J.E."/>
            <person name="Selbmann L."/>
        </authorList>
    </citation>
    <scope>NUCLEOTIDE SEQUENCE [LARGE SCALE GENOMIC DNA]</scope>
    <source>
        <strain evidence="7 8">CCFEE 6328</strain>
    </source>
</reference>
<dbReference type="SUPFAM" id="SSF56176">
    <property type="entry name" value="FAD-binding/transporter-associated domain-like"/>
    <property type="match status" value="1"/>
</dbReference>
<dbReference type="InterPro" id="IPR012951">
    <property type="entry name" value="BBE"/>
</dbReference>
<keyword evidence="5" id="KW-0560">Oxidoreductase</keyword>
<organism evidence="7 8">
    <name type="scientific">Exophiala sideris</name>
    <dbReference type="NCBI Taxonomy" id="1016849"/>
    <lineage>
        <taxon>Eukaryota</taxon>
        <taxon>Fungi</taxon>
        <taxon>Dikarya</taxon>
        <taxon>Ascomycota</taxon>
        <taxon>Pezizomycotina</taxon>
        <taxon>Eurotiomycetes</taxon>
        <taxon>Chaetothyriomycetidae</taxon>
        <taxon>Chaetothyriales</taxon>
        <taxon>Herpotrichiellaceae</taxon>
        <taxon>Exophiala</taxon>
    </lineage>
</organism>
<evidence type="ECO:0000256" key="4">
    <source>
        <dbReference type="ARBA" id="ARBA00022827"/>
    </source>
</evidence>
<dbReference type="PANTHER" id="PTHR42973">
    <property type="entry name" value="BINDING OXIDOREDUCTASE, PUTATIVE (AFU_ORTHOLOGUE AFUA_1G17690)-RELATED"/>
    <property type="match status" value="1"/>
</dbReference>
<comment type="cofactor">
    <cofactor evidence="1">
        <name>FAD</name>
        <dbReference type="ChEBI" id="CHEBI:57692"/>
    </cofactor>
</comment>
<dbReference type="Gene3D" id="3.30.465.10">
    <property type="match status" value="2"/>
</dbReference>
<gene>
    <name evidence="7" type="ORF">LTR69_008962</name>
</gene>
<dbReference type="InterPro" id="IPR050416">
    <property type="entry name" value="FAD-linked_Oxidoreductase"/>
</dbReference>
<feature type="domain" description="FAD-binding PCMH-type" evidence="6">
    <location>
        <begin position="134"/>
        <end position="314"/>
    </location>
</feature>
<dbReference type="PROSITE" id="PS51387">
    <property type="entry name" value="FAD_PCMH"/>
    <property type="match status" value="1"/>
</dbReference>
<evidence type="ECO:0000313" key="8">
    <source>
        <dbReference type="Proteomes" id="UP001345691"/>
    </source>
</evidence>
<dbReference type="InterPro" id="IPR036318">
    <property type="entry name" value="FAD-bd_PCMH-like_sf"/>
</dbReference>
<dbReference type="Proteomes" id="UP001345691">
    <property type="component" value="Unassembled WGS sequence"/>
</dbReference>
<proteinExistence type="inferred from homology"/>
<evidence type="ECO:0000256" key="2">
    <source>
        <dbReference type="ARBA" id="ARBA00005466"/>
    </source>
</evidence>
<dbReference type="InterPro" id="IPR016166">
    <property type="entry name" value="FAD-bd_PCMH"/>
</dbReference>
<evidence type="ECO:0000259" key="6">
    <source>
        <dbReference type="PROSITE" id="PS51387"/>
    </source>
</evidence>
<keyword evidence="8" id="KW-1185">Reference proteome</keyword>